<dbReference type="EMBL" id="MOPA01000007">
    <property type="protein sequence ID" value="KAK1535264.1"/>
    <property type="molecule type" value="Genomic_DNA"/>
</dbReference>
<organism evidence="2 3">
    <name type="scientific">Colletotrichum paranaense</name>
    <dbReference type="NCBI Taxonomy" id="1914294"/>
    <lineage>
        <taxon>Eukaryota</taxon>
        <taxon>Fungi</taxon>
        <taxon>Dikarya</taxon>
        <taxon>Ascomycota</taxon>
        <taxon>Pezizomycotina</taxon>
        <taxon>Sordariomycetes</taxon>
        <taxon>Hypocreomycetidae</taxon>
        <taxon>Glomerellales</taxon>
        <taxon>Glomerellaceae</taxon>
        <taxon>Colletotrichum</taxon>
        <taxon>Colletotrichum acutatum species complex</taxon>
    </lineage>
</organism>
<keyword evidence="3" id="KW-1185">Reference proteome</keyword>
<name>A0ABQ9SF07_9PEZI</name>
<evidence type="ECO:0000256" key="1">
    <source>
        <dbReference type="SAM" id="MobiDB-lite"/>
    </source>
</evidence>
<feature type="region of interest" description="Disordered" evidence="1">
    <location>
        <begin position="127"/>
        <end position="166"/>
    </location>
</feature>
<accession>A0ABQ9SF07</accession>
<gene>
    <name evidence="2" type="ORF">CPAR01_08806</name>
</gene>
<feature type="compositionally biased region" description="Basic and acidic residues" evidence="1">
    <location>
        <begin position="9"/>
        <end position="27"/>
    </location>
</feature>
<feature type="region of interest" description="Disordered" evidence="1">
    <location>
        <begin position="1"/>
        <end position="27"/>
    </location>
</feature>
<comment type="caution">
    <text evidence="2">The sequence shown here is derived from an EMBL/GenBank/DDBJ whole genome shotgun (WGS) entry which is preliminary data.</text>
</comment>
<proteinExistence type="predicted"/>
<protein>
    <submittedName>
        <fullName evidence="2">Uncharacterized protein</fullName>
    </submittedName>
</protein>
<dbReference type="RefSeq" id="XP_060347203.1">
    <property type="nucleotide sequence ID" value="XM_060493073.1"/>
</dbReference>
<sequence length="299" mass="34014">MATGARRSFAVDDRRKSGRRDYGSHDRIIPHMAPVPPSPTLPLIARTWRLEDGSHPVSATSRIMIAIRHCWQWRLSVVHHWSPDWEYLFGKAWKGRKEHEAQVDPTGLHQRQAECTENALLGNRLAAKEKKDTSHTSQSYIPNGSPPPASHRWHPSRTRPFPARQGTFGQSSMMCAAPAPRPSLCPLHDGSDRRHLVPEPAQYFATFPKTKGAEEIQIIKWYLLKGFNTLTRLGLPIHRRSIPGEPQQKYSKHGGPATVLDYLSLQNFSKRQHGRGYPLSILKRRTNFMEHLESVKGMP</sequence>
<evidence type="ECO:0000313" key="2">
    <source>
        <dbReference type="EMBL" id="KAK1535264.1"/>
    </source>
</evidence>
<dbReference type="Proteomes" id="UP001241169">
    <property type="component" value="Unassembled WGS sequence"/>
</dbReference>
<reference evidence="2 3" key="1">
    <citation type="submission" date="2016-10" db="EMBL/GenBank/DDBJ databases">
        <title>The genome sequence of Colletotrichum fioriniae PJ7.</title>
        <authorList>
            <person name="Baroncelli R."/>
        </authorList>
    </citation>
    <scope>NUCLEOTIDE SEQUENCE [LARGE SCALE GENOMIC DNA]</scope>
    <source>
        <strain evidence="2 3">IMI 384185</strain>
    </source>
</reference>
<dbReference type="GeneID" id="85376972"/>
<evidence type="ECO:0000313" key="3">
    <source>
        <dbReference type="Proteomes" id="UP001241169"/>
    </source>
</evidence>